<evidence type="ECO:0000256" key="1">
    <source>
        <dbReference type="SAM" id="MobiDB-lite"/>
    </source>
</evidence>
<evidence type="ECO:0000313" key="4">
    <source>
        <dbReference type="EMBL" id="ATZ25848.1"/>
    </source>
</evidence>
<protein>
    <recommendedName>
        <fullName evidence="3">DUF4232 domain-containing protein</fullName>
    </recommendedName>
</protein>
<name>A0A2K8PHB0_STRLA</name>
<dbReference type="PROSITE" id="PS51257">
    <property type="entry name" value="PROKAR_LIPOPROTEIN"/>
    <property type="match status" value="1"/>
</dbReference>
<dbReference type="EMBL" id="CP024985">
    <property type="protein sequence ID" value="ATZ25848.1"/>
    <property type="molecule type" value="Genomic_DNA"/>
</dbReference>
<dbReference type="RefSeq" id="WP_030224837.1">
    <property type="nucleotide sequence ID" value="NZ_CP024985.1"/>
</dbReference>
<dbReference type="GeneID" id="49385058"/>
<dbReference type="Pfam" id="PF14016">
    <property type="entry name" value="DUF4232"/>
    <property type="match status" value="1"/>
</dbReference>
<evidence type="ECO:0000259" key="3">
    <source>
        <dbReference type="Pfam" id="PF14016"/>
    </source>
</evidence>
<feature type="region of interest" description="Disordered" evidence="1">
    <location>
        <begin position="30"/>
        <end position="89"/>
    </location>
</feature>
<organism evidence="4 5">
    <name type="scientific">Streptomyces lavendulae subsp. lavendulae</name>
    <dbReference type="NCBI Taxonomy" id="58340"/>
    <lineage>
        <taxon>Bacteria</taxon>
        <taxon>Bacillati</taxon>
        <taxon>Actinomycetota</taxon>
        <taxon>Actinomycetes</taxon>
        <taxon>Kitasatosporales</taxon>
        <taxon>Streptomycetaceae</taxon>
        <taxon>Streptomyces</taxon>
    </lineage>
</organism>
<dbReference type="Proteomes" id="UP000231791">
    <property type="component" value="Chromosome"/>
</dbReference>
<evidence type="ECO:0000256" key="2">
    <source>
        <dbReference type="SAM" id="SignalP"/>
    </source>
</evidence>
<gene>
    <name evidence="4" type="ORF">SLAV_20120</name>
</gene>
<dbReference type="OrthoDB" id="4334769at2"/>
<dbReference type="KEGG" id="slx:SLAV_20120"/>
<feature type="chain" id="PRO_5043780780" description="DUF4232 domain-containing protein" evidence="2">
    <location>
        <begin position="22"/>
        <end position="239"/>
    </location>
</feature>
<keyword evidence="2" id="KW-0732">Signal</keyword>
<keyword evidence="5" id="KW-1185">Reference proteome</keyword>
<sequence length="239" mass="23127">MRTYRLRTTALAAATAGLALALTACGGSDSAGGPTANPAGTKSADKQVSTGTVTPSGEGASAAPSAGKATGTGTATATPAKAGSSGKNTGDTTGDSYAYTHPCSARNLTVKVTSPTGTPATVRVITVTNNGSTSCGLDYFPTVGFSAKGGALGLQATAPGGLGGAPAYPVHPGATAYAAVDLNPSGGNGPVADEVNVLADKEHMPNADGVSLQLAKPGSVADPKVGLYRTNSRDALSAF</sequence>
<dbReference type="AlphaFoldDB" id="A0A2K8PHB0"/>
<dbReference type="InterPro" id="IPR025326">
    <property type="entry name" value="DUF4232"/>
</dbReference>
<feature type="signal peptide" evidence="2">
    <location>
        <begin position="1"/>
        <end position="21"/>
    </location>
</feature>
<feature type="domain" description="DUF4232" evidence="3">
    <location>
        <begin position="103"/>
        <end position="197"/>
    </location>
</feature>
<evidence type="ECO:0000313" key="5">
    <source>
        <dbReference type="Proteomes" id="UP000231791"/>
    </source>
</evidence>
<feature type="compositionally biased region" description="Low complexity" evidence="1">
    <location>
        <begin position="54"/>
        <end position="86"/>
    </location>
</feature>
<accession>A0A2K8PHB0</accession>
<reference evidence="4 5" key="1">
    <citation type="submission" date="2017-11" db="EMBL/GenBank/DDBJ databases">
        <title>Complete genome sequence of Streptomyces lavendulae subsp. lavendulae CCM 3239 (formerly 'Streptomyces aureofaciens CCM 3239'), the producer of the angucycline-type antibiotic auricin.</title>
        <authorList>
            <person name="Busche T."/>
            <person name="Novakova R."/>
            <person name="Al'Dilaimi A."/>
            <person name="Homerova D."/>
            <person name="Feckova L."/>
            <person name="Rezuchova B."/>
            <person name="Mingyar E."/>
            <person name="Csolleiova D."/>
            <person name="Bekeova C."/>
            <person name="Winkler A."/>
            <person name="Sevcikova B."/>
            <person name="Kalinowski J."/>
            <person name="Kormanec J."/>
            <person name="Ruckert C."/>
        </authorList>
    </citation>
    <scope>NUCLEOTIDE SEQUENCE [LARGE SCALE GENOMIC DNA]</scope>
    <source>
        <strain evidence="4 5">CCM 3239</strain>
    </source>
</reference>
<proteinExistence type="predicted"/>